<organism evidence="1 2">
    <name type="scientific">Eiseniibacteriota bacterium</name>
    <dbReference type="NCBI Taxonomy" id="2212470"/>
    <lineage>
        <taxon>Bacteria</taxon>
        <taxon>Candidatus Eiseniibacteriota</taxon>
    </lineage>
</organism>
<proteinExistence type="predicted"/>
<protein>
    <submittedName>
        <fullName evidence="1">Uncharacterized protein</fullName>
    </submittedName>
</protein>
<reference evidence="1 2" key="1">
    <citation type="journal article" date="2019" name="Nat. Microbiol.">
        <title>Mediterranean grassland soil C-N compound turnover is dependent on rainfall and depth, and is mediated by genomically divergent microorganisms.</title>
        <authorList>
            <person name="Diamond S."/>
            <person name="Andeer P.F."/>
            <person name="Li Z."/>
            <person name="Crits-Christoph A."/>
            <person name="Burstein D."/>
            <person name="Anantharaman K."/>
            <person name="Lane K.R."/>
            <person name="Thomas B.C."/>
            <person name="Pan C."/>
            <person name="Northen T.R."/>
            <person name="Banfield J.F."/>
        </authorList>
    </citation>
    <scope>NUCLEOTIDE SEQUENCE [LARGE SCALE GENOMIC DNA]</scope>
    <source>
        <strain evidence="1">WS_3</strain>
    </source>
</reference>
<accession>A0A538SKC6</accession>
<evidence type="ECO:0000313" key="1">
    <source>
        <dbReference type="EMBL" id="TMQ51817.1"/>
    </source>
</evidence>
<dbReference type="AlphaFoldDB" id="A0A538SKC6"/>
<comment type="caution">
    <text evidence="1">The sequence shown here is derived from an EMBL/GenBank/DDBJ whole genome shotgun (WGS) entry which is preliminary data.</text>
</comment>
<name>A0A538SKC6_UNCEI</name>
<dbReference type="EMBL" id="VBOT01000053">
    <property type="protein sequence ID" value="TMQ51817.1"/>
    <property type="molecule type" value="Genomic_DNA"/>
</dbReference>
<sequence length="73" mass="8466">MNQPKCARCSASMQRGFLFDRSHHDSGKVASWIEGAPERSFWGRTKTRGKARHPITAYRCERCGYVELYAREE</sequence>
<dbReference type="Proteomes" id="UP000320184">
    <property type="component" value="Unassembled WGS sequence"/>
</dbReference>
<gene>
    <name evidence="1" type="ORF">E6K73_04800</name>
</gene>
<evidence type="ECO:0000313" key="2">
    <source>
        <dbReference type="Proteomes" id="UP000320184"/>
    </source>
</evidence>